<dbReference type="InterPro" id="IPR001584">
    <property type="entry name" value="Integrase_cat-core"/>
</dbReference>
<dbReference type="PANTHER" id="PTHR42648">
    <property type="entry name" value="TRANSPOSASE, PUTATIVE-RELATED"/>
    <property type="match status" value="1"/>
</dbReference>
<feature type="domain" description="Integrase catalytic" evidence="2">
    <location>
        <begin position="302"/>
        <end position="468"/>
    </location>
</feature>
<reference evidence="3" key="1">
    <citation type="journal article" date="2019" name="Sci. Rep.">
        <title>Draft genome of Tanacetum cinerariifolium, the natural source of mosquito coil.</title>
        <authorList>
            <person name="Yamashiro T."/>
            <person name="Shiraishi A."/>
            <person name="Satake H."/>
            <person name="Nakayama K."/>
        </authorList>
    </citation>
    <scope>NUCLEOTIDE SEQUENCE</scope>
</reference>
<dbReference type="GO" id="GO:0003676">
    <property type="term" value="F:nucleic acid binding"/>
    <property type="evidence" value="ECO:0007669"/>
    <property type="project" value="InterPro"/>
</dbReference>
<evidence type="ECO:0000313" key="3">
    <source>
        <dbReference type="EMBL" id="GFB13767.1"/>
    </source>
</evidence>
<feature type="non-terminal residue" evidence="3">
    <location>
        <position position="468"/>
    </location>
</feature>
<feature type="compositionally biased region" description="Polar residues" evidence="1">
    <location>
        <begin position="103"/>
        <end position="122"/>
    </location>
</feature>
<dbReference type="InterPro" id="IPR039537">
    <property type="entry name" value="Retrotran_Ty1/copia-like"/>
</dbReference>
<dbReference type="Pfam" id="PF00665">
    <property type="entry name" value="rve"/>
    <property type="match status" value="1"/>
</dbReference>
<dbReference type="InterPro" id="IPR012337">
    <property type="entry name" value="RNaseH-like_sf"/>
</dbReference>
<accession>A0A699KZL2</accession>
<evidence type="ECO:0000259" key="2">
    <source>
        <dbReference type="PROSITE" id="PS50994"/>
    </source>
</evidence>
<protein>
    <recommendedName>
        <fullName evidence="2">Integrase catalytic domain-containing protein</fullName>
    </recommendedName>
</protein>
<dbReference type="EMBL" id="BKCJ010560268">
    <property type="protein sequence ID" value="GFB13767.1"/>
    <property type="molecule type" value="Genomic_DNA"/>
</dbReference>
<evidence type="ECO:0000256" key="1">
    <source>
        <dbReference type="SAM" id="MobiDB-lite"/>
    </source>
</evidence>
<comment type="caution">
    <text evidence="3">The sequence shown here is derived from an EMBL/GenBank/DDBJ whole genome shotgun (WGS) entry which is preliminary data.</text>
</comment>
<sequence length="468" mass="53057">FMANEEEDHALVADEETPSEFALMAKTSADSEVEARANRIECLTNELELLKKEKEGLEGKLTGFQSASKDLDSLQESQRSDKNKEGLGYRVVLPLLLNPSPAIESTSDDVQNRNPSVTETEASPSIISSKPFIKFVKAADRPTEDKTDKTETAKKPTIMGVHGQRTTILIKVKHPEQSSTKLAGGCKITSKGTIKTGKLEFENVHFLKDLKITRQHNMYIIDLNNIVLHKDLTFLVAKASADECMLWHKRLGHLNFKTTNKLVRHNLVRGLPTKCFENDHNCTACLKGKQHKASCKTKLVNSVTKPIHTLHMDLFGPTFVSSLNHKWYCLVVTDDFSRFTWTFFLKTKDETSGILRNFIAEIENLKELRVKIIRCNNGSEFRNKKMNDLCLRKGIKREFSNARTPQQNKVAERRNKTLIEAARTMLADAKLLVTFWSEAVNTACYVQNRVLVNKSQNKTPYELFNGRT</sequence>
<organism evidence="3">
    <name type="scientific">Tanacetum cinerariifolium</name>
    <name type="common">Dalmatian daisy</name>
    <name type="synonym">Chrysanthemum cinerariifolium</name>
    <dbReference type="NCBI Taxonomy" id="118510"/>
    <lineage>
        <taxon>Eukaryota</taxon>
        <taxon>Viridiplantae</taxon>
        <taxon>Streptophyta</taxon>
        <taxon>Embryophyta</taxon>
        <taxon>Tracheophyta</taxon>
        <taxon>Spermatophyta</taxon>
        <taxon>Magnoliopsida</taxon>
        <taxon>eudicotyledons</taxon>
        <taxon>Gunneridae</taxon>
        <taxon>Pentapetalae</taxon>
        <taxon>asterids</taxon>
        <taxon>campanulids</taxon>
        <taxon>Asterales</taxon>
        <taxon>Asteraceae</taxon>
        <taxon>Asteroideae</taxon>
        <taxon>Anthemideae</taxon>
        <taxon>Anthemidinae</taxon>
        <taxon>Tanacetum</taxon>
    </lineage>
</organism>
<dbReference type="PROSITE" id="PS50994">
    <property type="entry name" value="INTEGRASE"/>
    <property type="match status" value="1"/>
</dbReference>
<dbReference type="InterPro" id="IPR025724">
    <property type="entry name" value="GAG-pre-integrase_dom"/>
</dbReference>
<dbReference type="GO" id="GO:0015074">
    <property type="term" value="P:DNA integration"/>
    <property type="evidence" value="ECO:0007669"/>
    <property type="project" value="InterPro"/>
</dbReference>
<dbReference type="PANTHER" id="PTHR42648:SF32">
    <property type="entry name" value="RIBONUCLEASE H-LIKE DOMAIN, GAG-PRE-INTEGRASE DOMAIN PROTEIN-RELATED"/>
    <property type="match status" value="1"/>
</dbReference>
<dbReference type="SUPFAM" id="SSF53098">
    <property type="entry name" value="Ribonuclease H-like"/>
    <property type="match status" value="1"/>
</dbReference>
<dbReference type="InterPro" id="IPR036397">
    <property type="entry name" value="RNaseH_sf"/>
</dbReference>
<dbReference type="Pfam" id="PF13976">
    <property type="entry name" value="gag_pre-integrs"/>
    <property type="match status" value="1"/>
</dbReference>
<dbReference type="AlphaFoldDB" id="A0A699KZL2"/>
<gene>
    <name evidence="3" type="ORF">Tci_685738</name>
</gene>
<feature type="region of interest" description="Disordered" evidence="1">
    <location>
        <begin position="101"/>
        <end position="123"/>
    </location>
</feature>
<name>A0A699KZL2_TANCI</name>
<dbReference type="Gene3D" id="3.30.420.10">
    <property type="entry name" value="Ribonuclease H-like superfamily/Ribonuclease H"/>
    <property type="match status" value="1"/>
</dbReference>
<feature type="region of interest" description="Disordered" evidence="1">
    <location>
        <begin position="61"/>
        <end position="85"/>
    </location>
</feature>
<proteinExistence type="predicted"/>
<feature type="non-terminal residue" evidence="3">
    <location>
        <position position="1"/>
    </location>
</feature>